<proteinExistence type="predicted"/>
<keyword evidence="2" id="KW-1185">Reference proteome</keyword>
<gene>
    <name evidence="1" type="ORF">GCM10008983_25190</name>
</gene>
<reference evidence="1 2" key="1">
    <citation type="journal article" date="2019" name="Int. J. Syst. Evol. Microbiol.">
        <title>The Global Catalogue of Microorganisms (GCM) 10K type strain sequencing project: providing services to taxonomists for standard genome sequencing and annotation.</title>
        <authorList>
            <consortium name="The Broad Institute Genomics Platform"/>
            <consortium name="The Broad Institute Genome Sequencing Center for Infectious Disease"/>
            <person name="Wu L."/>
            <person name="Ma J."/>
        </authorList>
    </citation>
    <scope>NUCLEOTIDE SEQUENCE [LARGE SCALE GENOMIC DNA]</scope>
    <source>
        <strain evidence="1 2">JCM 12149</strain>
    </source>
</reference>
<dbReference type="InterPro" id="IPR025573">
    <property type="entry name" value="YwpF"/>
</dbReference>
<dbReference type="Pfam" id="PF14183">
    <property type="entry name" value="YwpF"/>
    <property type="match status" value="1"/>
</dbReference>
<sequence length="136" mass="15999">MKTFKLQSLKVIDNDEEDMLQQDILFMDGLIINREDEQNRWLIEIYLEPSYNDFFQKLAREETDVLLQVKITKESNEPATFITSIIGINDIGDQINVLFMGTIVDQRKEKIEKTLKELIDEGYQGPLLLQKFKEKI</sequence>
<dbReference type="Proteomes" id="UP001501459">
    <property type="component" value="Unassembled WGS sequence"/>
</dbReference>
<organism evidence="1 2">
    <name type="scientific">Lentibacillus halophilus</name>
    <dbReference type="NCBI Taxonomy" id="295065"/>
    <lineage>
        <taxon>Bacteria</taxon>
        <taxon>Bacillati</taxon>
        <taxon>Bacillota</taxon>
        <taxon>Bacilli</taxon>
        <taxon>Bacillales</taxon>
        <taxon>Bacillaceae</taxon>
        <taxon>Lentibacillus</taxon>
    </lineage>
</organism>
<dbReference type="RefSeq" id="WP_343753702.1">
    <property type="nucleotide sequence ID" value="NZ_BAAADM010000054.1"/>
</dbReference>
<dbReference type="EMBL" id="BAAADM010000054">
    <property type="protein sequence ID" value="GAA0446304.1"/>
    <property type="molecule type" value="Genomic_DNA"/>
</dbReference>
<comment type="caution">
    <text evidence="1">The sequence shown here is derived from an EMBL/GenBank/DDBJ whole genome shotgun (WGS) entry which is preliminary data.</text>
</comment>
<evidence type="ECO:0000313" key="1">
    <source>
        <dbReference type="EMBL" id="GAA0446304.1"/>
    </source>
</evidence>
<accession>A0ABN0ZFT6</accession>
<protein>
    <submittedName>
        <fullName evidence="1">YwpF-like family protein</fullName>
    </submittedName>
</protein>
<name>A0ABN0ZFT6_9BACI</name>
<evidence type="ECO:0000313" key="2">
    <source>
        <dbReference type="Proteomes" id="UP001501459"/>
    </source>
</evidence>